<dbReference type="PANTHER" id="PTHR33802:SF1">
    <property type="entry name" value="XK-RELATED PROTEIN"/>
    <property type="match status" value="1"/>
</dbReference>
<evidence type="ECO:0000256" key="1">
    <source>
        <dbReference type="SAM" id="Phobius"/>
    </source>
</evidence>
<sequence length="266" mass="26749">MSDRSRFDLARQALNVAGAVAQVGAGTVVGPGVGDVAYENRSLILPAGYAFSIWSLIFLLFAVYAVYQALPSHRTDPLLRSIGPWTAAATIGNGIWTLLFPNRLFVPAQLLIFAIAACAVLSLLRYAAWTAGRTPTSFERWVIGPAVGLLAGWITAASFVGIGGTLVALGLDATGEAAAIGGAGLLLFGGGVALAVLLTAGVGEPVVWLAYGAATVWALIAVAVGNAARSGLVAVVALAVAAAVVVVGATLARDRSGGETAPGVAA</sequence>
<keyword evidence="1" id="KW-1133">Transmembrane helix</keyword>
<keyword evidence="1" id="KW-0472">Membrane</keyword>
<feature type="transmembrane region" description="Helical" evidence="1">
    <location>
        <begin position="206"/>
        <end position="225"/>
    </location>
</feature>
<feature type="transmembrane region" description="Helical" evidence="1">
    <location>
        <begin position="82"/>
        <end position="100"/>
    </location>
</feature>
<name>A0A6J4USE5_9BACT</name>
<evidence type="ECO:0000313" key="2">
    <source>
        <dbReference type="EMBL" id="CAA9558547.1"/>
    </source>
</evidence>
<protein>
    <recommendedName>
        <fullName evidence="3">Tryptophan-rich sensory protein</fullName>
    </recommendedName>
</protein>
<gene>
    <name evidence="2" type="ORF">AVDCRST_MAG59-2463</name>
</gene>
<organism evidence="2">
    <name type="scientific">uncultured Thermomicrobiales bacterium</name>
    <dbReference type="NCBI Taxonomy" id="1645740"/>
    <lineage>
        <taxon>Bacteria</taxon>
        <taxon>Pseudomonadati</taxon>
        <taxon>Thermomicrobiota</taxon>
        <taxon>Thermomicrobia</taxon>
        <taxon>Thermomicrobiales</taxon>
        <taxon>environmental samples</taxon>
    </lineage>
</organism>
<feature type="transmembrane region" description="Helical" evidence="1">
    <location>
        <begin position="231"/>
        <end position="252"/>
    </location>
</feature>
<dbReference type="PANTHER" id="PTHR33802">
    <property type="entry name" value="SI:CH211-161H7.5-RELATED"/>
    <property type="match status" value="1"/>
</dbReference>
<proteinExistence type="predicted"/>
<dbReference type="EMBL" id="CADCWF010000148">
    <property type="protein sequence ID" value="CAA9558547.1"/>
    <property type="molecule type" value="Genomic_DNA"/>
</dbReference>
<reference evidence="2" key="1">
    <citation type="submission" date="2020-02" db="EMBL/GenBank/DDBJ databases">
        <authorList>
            <person name="Meier V. D."/>
        </authorList>
    </citation>
    <scope>NUCLEOTIDE SEQUENCE</scope>
    <source>
        <strain evidence="2">AVDCRST_MAG59</strain>
    </source>
</reference>
<accession>A0A6J4USE5</accession>
<feature type="transmembrane region" description="Helical" evidence="1">
    <location>
        <begin position="177"/>
        <end position="199"/>
    </location>
</feature>
<evidence type="ECO:0008006" key="3">
    <source>
        <dbReference type="Google" id="ProtNLM"/>
    </source>
</evidence>
<feature type="transmembrane region" description="Helical" evidence="1">
    <location>
        <begin position="106"/>
        <end position="129"/>
    </location>
</feature>
<feature type="transmembrane region" description="Helical" evidence="1">
    <location>
        <begin position="141"/>
        <end position="171"/>
    </location>
</feature>
<feature type="transmembrane region" description="Helical" evidence="1">
    <location>
        <begin position="49"/>
        <end position="70"/>
    </location>
</feature>
<feature type="transmembrane region" description="Helical" evidence="1">
    <location>
        <begin position="12"/>
        <end position="29"/>
    </location>
</feature>
<dbReference type="AlphaFoldDB" id="A0A6J4USE5"/>
<keyword evidence="1" id="KW-0812">Transmembrane</keyword>